<keyword evidence="7" id="KW-1185">Reference proteome</keyword>
<feature type="domain" description="BAG" evidence="5">
    <location>
        <begin position="157"/>
        <end position="235"/>
    </location>
</feature>
<accession>A0AAV8EWJ7</accession>
<evidence type="ECO:0000259" key="5">
    <source>
        <dbReference type="PROSITE" id="PS51035"/>
    </source>
</evidence>
<evidence type="ECO:0000256" key="3">
    <source>
        <dbReference type="SAM" id="MobiDB-lite"/>
    </source>
</evidence>
<dbReference type="PROSITE" id="PS50053">
    <property type="entry name" value="UBIQUITIN_2"/>
    <property type="match status" value="1"/>
</dbReference>
<gene>
    <name evidence="6" type="ORF">LUZ62_035122</name>
</gene>
<dbReference type="InterPro" id="IPR029071">
    <property type="entry name" value="Ubiquitin-like_domsf"/>
</dbReference>
<evidence type="ECO:0000313" key="7">
    <source>
        <dbReference type="Proteomes" id="UP001140206"/>
    </source>
</evidence>
<evidence type="ECO:0000256" key="1">
    <source>
        <dbReference type="ARBA" id="ARBA00023186"/>
    </source>
</evidence>
<evidence type="ECO:0000313" key="6">
    <source>
        <dbReference type="EMBL" id="KAJ4783876.1"/>
    </source>
</evidence>
<dbReference type="PANTHER" id="PTHR12329:SF11">
    <property type="entry name" value="BAG FAMILY MOLECULAR CHAPERONE REGULATOR 1"/>
    <property type="match status" value="1"/>
</dbReference>
<evidence type="ECO:0000259" key="4">
    <source>
        <dbReference type="PROSITE" id="PS50053"/>
    </source>
</evidence>
<protein>
    <submittedName>
        <fullName evidence="6">BAG family molecular chaperone regulator 2</fullName>
    </submittedName>
</protein>
<dbReference type="InterPro" id="IPR003103">
    <property type="entry name" value="BAG_domain"/>
</dbReference>
<reference evidence="6" key="1">
    <citation type="submission" date="2022-08" db="EMBL/GenBank/DDBJ databases">
        <authorList>
            <person name="Marques A."/>
        </authorList>
    </citation>
    <scope>NUCLEOTIDE SEQUENCE</scope>
    <source>
        <strain evidence="6">RhyPub2mFocal</strain>
        <tissue evidence="6">Leaves</tissue>
    </source>
</reference>
<dbReference type="Gene3D" id="1.20.58.120">
    <property type="entry name" value="BAG domain"/>
    <property type="match status" value="1"/>
</dbReference>
<dbReference type="InterPro" id="IPR036533">
    <property type="entry name" value="BAG_dom_sf"/>
</dbReference>
<sequence>MMRTKAKNTTSPVNGGEKFSPMKESSPRAGATEKEVWEVRPGGMLVQKRTPDSDAPAGPPVPAIRVKVKYAGLYHEVYISSQASFGELKKLLSERTGLHPEDQKLVFKEKERDSKAFLDISGVKDRSKMVLLEDPTAQAKRLIEQCRTGKLEKAAKSISRISLDVDKLATKVTALENIVNKGGKVVEADVVTLTETLMNELIKLDAIAVDGDVKEQKKLQEKRIQKYVESLDAVRLKNATPKANGHAPKPLQPQSPQVRSPQVHSPQAQSPQAQSPQVQSPQVRAQQQRREFQPATAVMTNWEPFDLLSSMPSTSSSTITTTMASSTTSHTAVPVAPRFDWELF</sequence>
<dbReference type="InterPro" id="IPR000626">
    <property type="entry name" value="Ubiquitin-like_dom"/>
</dbReference>
<dbReference type="PROSITE" id="PS51035">
    <property type="entry name" value="BAG"/>
    <property type="match status" value="1"/>
</dbReference>
<dbReference type="Pfam" id="PF00240">
    <property type="entry name" value="ubiquitin"/>
    <property type="match status" value="1"/>
</dbReference>
<dbReference type="Gene3D" id="3.10.20.90">
    <property type="entry name" value="Phosphatidylinositol 3-kinase Catalytic Subunit, Chain A, domain 1"/>
    <property type="match status" value="1"/>
</dbReference>
<comment type="caution">
    <text evidence="6">The sequence shown here is derived from an EMBL/GenBank/DDBJ whole genome shotgun (WGS) entry which is preliminary data.</text>
</comment>
<dbReference type="InterPro" id="IPR039773">
    <property type="entry name" value="BAG_chaperone_regulator"/>
</dbReference>
<comment type="function">
    <text evidence="2">Co-chaperone that regulates diverse cellular pathways, such as programmed cell death and stress responses.</text>
</comment>
<feature type="region of interest" description="Disordered" evidence="3">
    <location>
        <begin position="1"/>
        <end position="60"/>
    </location>
</feature>
<dbReference type="GO" id="GO:0050821">
    <property type="term" value="P:protein stabilization"/>
    <property type="evidence" value="ECO:0007669"/>
    <property type="project" value="TreeGrafter"/>
</dbReference>
<feature type="region of interest" description="Disordered" evidence="3">
    <location>
        <begin position="240"/>
        <end position="292"/>
    </location>
</feature>
<dbReference type="Proteomes" id="UP001140206">
    <property type="component" value="Chromosome 2"/>
</dbReference>
<dbReference type="AlphaFoldDB" id="A0AAV8EWJ7"/>
<dbReference type="SMART" id="SM00264">
    <property type="entry name" value="BAG"/>
    <property type="match status" value="1"/>
</dbReference>
<dbReference type="SUPFAM" id="SSF63491">
    <property type="entry name" value="BAG domain"/>
    <property type="match status" value="1"/>
</dbReference>
<dbReference type="GO" id="GO:0000774">
    <property type="term" value="F:adenyl-nucleotide exchange factor activity"/>
    <property type="evidence" value="ECO:0007669"/>
    <property type="project" value="TreeGrafter"/>
</dbReference>
<dbReference type="FunFam" id="3.10.20.90:FF:000298">
    <property type="entry name" value="BAG family molecular chaperone regulator 1"/>
    <property type="match status" value="1"/>
</dbReference>
<dbReference type="PANTHER" id="PTHR12329">
    <property type="entry name" value="BCL2-ASSOCIATED ATHANOGENE"/>
    <property type="match status" value="1"/>
</dbReference>
<feature type="domain" description="Ubiquitin-like" evidence="4">
    <location>
        <begin position="64"/>
        <end position="132"/>
    </location>
</feature>
<feature type="compositionally biased region" description="Low complexity" evidence="3">
    <location>
        <begin position="252"/>
        <end position="286"/>
    </location>
</feature>
<dbReference type="SUPFAM" id="SSF54236">
    <property type="entry name" value="Ubiquitin-like"/>
    <property type="match status" value="1"/>
</dbReference>
<dbReference type="EMBL" id="JAMFTS010000002">
    <property type="protein sequence ID" value="KAJ4783876.1"/>
    <property type="molecule type" value="Genomic_DNA"/>
</dbReference>
<organism evidence="6 7">
    <name type="scientific">Rhynchospora pubera</name>
    <dbReference type="NCBI Taxonomy" id="906938"/>
    <lineage>
        <taxon>Eukaryota</taxon>
        <taxon>Viridiplantae</taxon>
        <taxon>Streptophyta</taxon>
        <taxon>Embryophyta</taxon>
        <taxon>Tracheophyta</taxon>
        <taxon>Spermatophyta</taxon>
        <taxon>Magnoliopsida</taxon>
        <taxon>Liliopsida</taxon>
        <taxon>Poales</taxon>
        <taxon>Cyperaceae</taxon>
        <taxon>Cyperoideae</taxon>
        <taxon>Rhynchosporeae</taxon>
        <taxon>Rhynchospora</taxon>
    </lineage>
</organism>
<proteinExistence type="predicted"/>
<keyword evidence="1" id="KW-0143">Chaperone</keyword>
<evidence type="ECO:0000256" key="2">
    <source>
        <dbReference type="ARBA" id="ARBA00058673"/>
    </source>
</evidence>
<dbReference type="GO" id="GO:0005737">
    <property type="term" value="C:cytoplasm"/>
    <property type="evidence" value="ECO:0007669"/>
    <property type="project" value="TreeGrafter"/>
</dbReference>
<name>A0AAV8EWJ7_9POAL</name>
<dbReference type="Pfam" id="PF02179">
    <property type="entry name" value="BAG"/>
    <property type="match status" value="1"/>
</dbReference>
<dbReference type="GO" id="GO:0051087">
    <property type="term" value="F:protein-folding chaperone binding"/>
    <property type="evidence" value="ECO:0007669"/>
    <property type="project" value="InterPro"/>
</dbReference>